<proteinExistence type="predicted"/>
<dbReference type="EMBL" id="CM027682">
    <property type="protein sequence ID" value="KAG0536970.1"/>
    <property type="molecule type" value="Genomic_DNA"/>
</dbReference>
<dbReference type="Proteomes" id="UP000807115">
    <property type="component" value="Chromosome 3"/>
</dbReference>
<comment type="caution">
    <text evidence="1">The sequence shown here is derived from an EMBL/GenBank/DDBJ whole genome shotgun (WGS) entry which is preliminary data.</text>
</comment>
<name>A0A921RDE1_SORBI</name>
<dbReference type="AlphaFoldDB" id="A0A921RDE1"/>
<evidence type="ECO:0000313" key="2">
    <source>
        <dbReference type="Proteomes" id="UP000807115"/>
    </source>
</evidence>
<gene>
    <name evidence="1" type="ORF">BDA96_03G107600</name>
</gene>
<sequence length="87" mass="9102">MLVGAENGLLARGTNKGRSSVRAEWDRGKLVGRKRTRNGLLGGTSGAEVSWLGADGIFFFFFYVARVGGSASGRVVGVRRPGASSSV</sequence>
<evidence type="ECO:0000313" key="1">
    <source>
        <dbReference type="EMBL" id="KAG0536970.1"/>
    </source>
</evidence>
<organism evidence="1 2">
    <name type="scientific">Sorghum bicolor</name>
    <name type="common">Sorghum</name>
    <name type="synonym">Sorghum vulgare</name>
    <dbReference type="NCBI Taxonomy" id="4558"/>
    <lineage>
        <taxon>Eukaryota</taxon>
        <taxon>Viridiplantae</taxon>
        <taxon>Streptophyta</taxon>
        <taxon>Embryophyta</taxon>
        <taxon>Tracheophyta</taxon>
        <taxon>Spermatophyta</taxon>
        <taxon>Magnoliopsida</taxon>
        <taxon>Liliopsida</taxon>
        <taxon>Poales</taxon>
        <taxon>Poaceae</taxon>
        <taxon>PACMAD clade</taxon>
        <taxon>Panicoideae</taxon>
        <taxon>Andropogonodae</taxon>
        <taxon>Andropogoneae</taxon>
        <taxon>Sorghinae</taxon>
        <taxon>Sorghum</taxon>
    </lineage>
</organism>
<reference evidence="1" key="1">
    <citation type="journal article" date="2019" name="BMC Genomics">
        <title>A new reference genome for Sorghum bicolor reveals high levels of sequence similarity between sweet and grain genotypes: implications for the genetics of sugar metabolism.</title>
        <authorList>
            <person name="Cooper E.A."/>
            <person name="Brenton Z.W."/>
            <person name="Flinn B.S."/>
            <person name="Jenkins J."/>
            <person name="Shu S."/>
            <person name="Flowers D."/>
            <person name="Luo F."/>
            <person name="Wang Y."/>
            <person name="Xia P."/>
            <person name="Barry K."/>
            <person name="Daum C."/>
            <person name="Lipzen A."/>
            <person name="Yoshinaga Y."/>
            <person name="Schmutz J."/>
            <person name="Saski C."/>
            <person name="Vermerris W."/>
            <person name="Kresovich S."/>
        </authorList>
    </citation>
    <scope>NUCLEOTIDE SEQUENCE</scope>
</reference>
<accession>A0A921RDE1</accession>
<protein>
    <submittedName>
        <fullName evidence="1">Uncharacterized protein</fullName>
    </submittedName>
</protein>
<reference evidence="1" key="2">
    <citation type="submission" date="2020-10" db="EMBL/GenBank/DDBJ databases">
        <authorList>
            <person name="Cooper E.A."/>
            <person name="Brenton Z.W."/>
            <person name="Flinn B.S."/>
            <person name="Jenkins J."/>
            <person name="Shu S."/>
            <person name="Flowers D."/>
            <person name="Luo F."/>
            <person name="Wang Y."/>
            <person name="Xia P."/>
            <person name="Barry K."/>
            <person name="Daum C."/>
            <person name="Lipzen A."/>
            <person name="Yoshinaga Y."/>
            <person name="Schmutz J."/>
            <person name="Saski C."/>
            <person name="Vermerris W."/>
            <person name="Kresovich S."/>
        </authorList>
    </citation>
    <scope>NUCLEOTIDE SEQUENCE</scope>
</reference>